<name>T0ZYP0_9ZZZZ</name>
<gene>
    <name evidence="2" type="ORF">B2A_07562</name>
</gene>
<sequence length="147" mass="17265">MDSGTYKNKEFAHAAHSIGVSEYHLQWVTKYRYETLSKESHYVDCENALKNAAERHGIVIKELGVMPDHVHMVVFLPPKMSVSKAINLLKGASSYDLFRLHPKFRLQYQRGHFWGRGYFYRSVSDVDDETVSRYVREDNDPRQRRLN</sequence>
<dbReference type="GO" id="GO:0003677">
    <property type="term" value="F:DNA binding"/>
    <property type="evidence" value="ECO:0007669"/>
    <property type="project" value="InterPro"/>
</dbReference>
<dbReference type="Gene3D" id="3.30.70.1290">
    <property type="entry name" value="Transposase IS200-like"/>
    <property type="match status" value="1"/>
</dbReference>
<dbReference type="EMBL" id="AUZZ01005417">
    <property type="protein sequence ID" value="EQD49712.1"/>
    <property type="molecule type" value="Genomic_DNA"/>
</dbReference>
<dbReference type="GO" id="GO:0006313">
    <property type="term" value="P:DNA transposition"/>
    <property type="evidence" value="ECO:0007669"/>
    <property type="project" value="InterPro"/>
</dbReference>
<dbReference type="InterPro" id="IPR002686">
    <property type="entry name" value="Transposase_17"/>
</dbReference>
<dbReference type="Pfam" id="PF01797">
    <property type="entry name" value="Y1_Tnp"/>
    <property type="match status" value="1"/>
</dbReference>
<dbReference type="SUPFAM" id="SSF143422">
    <property type="entry name" value="Transposase IS200-like"/>
    <property type="match status" value="1"/>
</dbReference>
<evidence type="ECO:0000313" key="2">
    <source>
        <dbReference type="EMBL" id="EQD49712.1"/>
    </source>
</evidence>
<dbReference type="SMART" id="SM01321">
    <property type="entry name" value="Y1_Tnp"/>
    <property type="match status" value="1"/>
</dbReference>
<accession>T0ZYP0</accession>
<dbReference type="NCBIfam" id="NF033573">
    <property type="entry name" value="transpos_IS200"/>
    <property type="match status" value="1"/>
</dbReference>
<reference evidence="2" key="2">
    <citation type="journal article" date="2014" name="ISME J.">
        <title>Microbial stratification in low pH oxic and suboxic macroscopic growths along an acid mine drainage.</title>
        <authorList>
            <person name="Mendez-Garcia C."/>
            <person name="Mesa V."/>
            <person name="Sprenger R.R."/>
            <person name="Richter M."/>
            <person name="Diez M.S."/>
            <person name="Solano J."/>
            <person name="Bargiela R."/>
            <person name="Golyshina O.V."/>
            <person name="Manteca A."/>
            <person name="Ramos J.L."/>
            <person name="Gallego J.R."/>
            <person name="Llorente I."/>
            <person name="Martins Dos Santos V.A."/>
            <person name="Jensen O.N."/>
            <person name="Pelaez A.I."/>
            <person name="Sanchez J."/>
            <person name="Ferrer M."/>
        </authorList>
    </citation>
    <scope>NUCLEOTIDE SEQUENCE</scope>
</reference>
<comment type="caution">
    <text evidence="2">The sequence shown here is derived from an EMBL/GenBank/DDBJ whole genome shotgun (WGS) entry which is preliminary data.</text>
</comment>
<feature type="domain" description="Transposase IS200-like" evidence="1">
    <location>
        <begin position="18"/>
        <end position="138"/>
    </location>
</feature>
<protein>
    <submittedName>
        <fullName evidence="2">Transposase</fullName>
    </submittedName>
</protein>
<dbReference type="InterPro" id="IPR036515">
    <property type="entry name" value="Transposase_17_sf"/>
</dbReference>
<dbReference type="PANTHER" id="PTHR33360">
    <property type="entry name" value="TRANSPOSASE FOR INSERTION SEQUENCE ELEMENT IS200"/>
    <property type="match status" value="1"/>
</dbReference>
<proteinExistence type="predicted"/>
<organism evidence="2">
    <name type="scientific">mine drainage metagenome</name>
    <dbReference type="NCBI Taxonomy" id="410659"/>
    <lineage>
        <taxon>unclassified sequences</taxon>
        <taxon>metagenomes</taxon>
        <taxon>ecological metagenomes</taxon>
    </lineage>
</organism>
<dbReference type="PANTHER" id="PTHR33360:SF2">
    <property type="entry name" value="TRANSPOSASE FOR INSERTION SEQUENCE ELEMENT IS200"/>
    <property type="match status" value="1"/>
</dbReference>
<dbReference type="GO" id="GO:0004803">
    <property type="term" value="F:transposase activity"/>
    <property type="evidence" value="ECO:0007669"/>
    <property type="project" value="InterPro"/>
</dbReference>
<reference evidence="2" key="1">
    <citation type="submission" date="2013-08" db="EMBL/GenBank/DDBJ databases">
        <authorList>
            <person name="Mendez C."/>
            <person name="Richter M."/>
            <person name="Ferrer M."/>
            <person name="Sanchez J."/>
        </authorList>
    </citation>
    <scope>NUCLEOTIDE SEQUENCE</scope>
</reference>
<dbReference type="AlphaFoldDB" id="T0ZYP0"/>
<evidence type="ECO:0000259" key="1">
    <source>
        <dbReference type="SMART" id="SM01321"/>
    </source>
</evidence>